<comment type="subcellular location">
    <subcellularLocation>
        <location evidence="1 7">Cell outer membrane</location>
        <topology evidence="1 7">Multi-pass membrane protein</topology>
    </subcellularLocation>
</comment>
<evidence type="ECO:0000256" key="1">
    <source>
        <dbReference type="ARBA" id="ARBA00004571"/>
    </source>
</evidence>
<dbReference type="InterPro" id="IPR039426">
    <property type="entry name" value="TonB-dep_rcpt-like"/>
</dbReference>
<dbReference type="GO" id="GO:0009279">
    <property type="term" value="C:cell outer membrane"/>
    <property type="evidence" value="ECO:0007669"/>
    <property type="project" value="UniProtKB-SubCell"/>
</dbReference>
<sequence>DGTLANIAWAPSLVSYNLSWEKIRTWNAGVDFGLFNNRLTGSFDYYIRKTDDMVGPSEKLPVVLGTAVPSSNNTNLKTFGWELELMWKDRLNNGLNYSARFTLADSRTKITRYSNPSGLIDGFYAGKYVGEIWGYETIGIAQSDQEMAEHIGRLINGGQSNLGQDWKAGDIMYKDLNEDGKIDAGSRTLQDHGDLKRIGNSTPRYNVGLELAADWKGFDIRMFWQGTLKRDYFQGSYYFWGANGRQGPWFSTALKGHDDYFRNDEASPLGTNLNSYYPRPLFNTDKNQQSQTKYLQDASYLRLKNLQIGYSLPHNIVQKMGMQHLRIFASGENLFTITSLIDFFDPESIEGGSWGHGNVYPLSRTFSFGLNVTF</sequence>
<dbReference type="InterPro" id="IPR036942">
    <property type="entry name" value="Beta-barrel_TonB_sf"/>
</dbReference>
<comment type="similarity">
    <text evidence="7">Belongs to the TonB-dependent receptor family.</text>
</comment>
<proteinExistence type="inferred from homology"/>
<evidence type="ECO:0000256" key="7">
    <source>
        <dbReference type="PROSITE-ProRule" id="PRU01360"/>
    </source>
</evidence>
<dbReference type="AlphaFoldDB" id="A0A642C735"/>
<comment type="caution">
    <text evidence="8">The sequence shown here is derived from an EMBL/GenBank/DDBJ whole genome shotgun (WGS) entry which is preliminary data.</text>
</comment>
<dbReference type="Gene3D" id="2.40.170.20">
    <property type="entry name" value="TonB-dependent receptor, beta-barrel domain"/>
    <property type="match status" value="1"/>
</dbReference>
<dbReference type="PROSITE" id="PS52016">
    <property type="entry name" value="TONB_DEPENDENT_REC_3"/>
    <property type="match status" value="1"/>
</dbReference>
<accession>A0A642C735</accession>
<reference evidence="8 9" key="1">
    <citation type="journal article" date="2019" name="Nat. Med.">
        <title>A library of human gut bacterial isolates paired with longitudinal multiomics data enables mechanistic microbiome research.</title>
        <authorList>
            <person name="Poyet M."/>
            <person name="Groussin M."/>
            <person name="Gibbons S.M."/>
            <person name="Avila-Pacheco J."/>
            <person name="Jiang X."/>
            <person name="Kearney S.M."/>
            <person name="Perrotta A.R."/>
            <person name="Berdy B."/>
            <person name="Zhao S."/>
            <person name="Lieberman T.D."/>
            <person name="Swanson P.K."/>
            <person name="Smith M."/>
            <person name="Roesemann S."/>
            <person name="Alexander J.E."/>
            <person name="Rich S.A."/>
            <person name="Livny J."/>
            <person name="Vlamakis H."/>
            <person name="Clish C."/>
            <person name="Bullock K."/>
            <person name="Deik A."/>
            <person name="Scott J."/>
            <person name="Pierce K.A."/>
            <person name="Xavier R.J."/>
            <person name="Alm E.J."/>
        </authorList>
    </citation>
    <scope>NUCLEOTIDE SEQUENCE [LARGE SCALE GENOMIC DNA]</scope>
    <source>
        <strain evidence="8 9">BIOML-A14</strain>
    </source>
</reference>
<dbReference type="EMBL" id="VWFO01000433">
    <property type="protein sequence ID" value="KAA4651967.1"/>
    <property type="molecule type" value="Genomic_DNA"/>
</dbReference>
<gene>
    <name evidence="8" type="ORF">F3B98_30490</name>
</gene>
<organism evidence="8 9">
    <name type="scientific">Bacteroides ovatus</name>
    <dbReference type="NCBI Taxonomy" id="28116"/>
    <lineage>
        <taxon>Bacteria</taxon>
        <taxon>Pseudomonadati</taxon>
        <taxon>Bacteroidota</taxon>
        <taxon>Bacteroidia</taxon>
        <taxon>Bacteroidales</taxon>
        <taxon>Bacteroidaceae</taxon>
        <taxon>Bacteroides</taxon>
    </lineage>
</organism>
<evidence type="ECO:0000313" key="8">
    <source>
        <dbReference type="EMBL" id="KAA4651967.1"/>
    </source>
</evidence>
<keyword evidence="2 7" id="KW-0813">Transport</keyword>
<evidence type="ECO:0000256" key="4">
    <source>
        <dbReference type="ARBA" id="ARBA00022692"/>
    </source>
</evidence>
<feature type="non-terminal residue" evidence="8">
    <location>
        <position position="1"/>
    </location>
</feature>
<evidence type="ECO:0000256" key="5">
    <source>
        <dbReference type="ARBA" id="ARBA00023136"/>
    </source>
</evidence>
<protein>
    <submittedName>
        <fullName evidence="8">SusC/RagA family protein</fullName>
    </submittedName>
</protein>
<keyword evidence="4 7" id="KW-0812">Transmembrane</keyword>
<keyword evidence="5 7" id="KW-0472">Membrane</keyword>
<name>A0A642C735_BACOV</name>
<keyword evidence="3 7" id="KW-1134">Transmembrane beta strand</keyword>
<evidence type="ECO:0000256" key="6">
    <source>
        <dbReference type="ARBA" id="ARBA00023237"/>
    </source>
</evidence>
<keyword evidence="6 7" id="KW-0998">Cell outer membrane</keyword>
<evidence type="ECO:0000256" key="2">
    <source>
        <dbReference type="ARBA" id="ARBA00022448"/>
    </source>
</evidence>
<dbReference type="Proteomes" id="UP000435985">
    <property type="component" value="Unassembled WGS sequence"/>
</dbReference>
<dbReference type="SUPFAM" id="SSF56935">
    <property type="entry name" value="Porins"/>
    <property type="match status" value="1"/>
</dbReference>
<evidence type="ECO:0000313" key="9">
    <source>
        <dbReference type="Proteomes" id="UP000435985"/>
    </source>
</evidence>
<evidence type="ECO:0000256" key="3">
    <source>
        <dbReference type="ARBA" id="ARBA00022452"/>
    </source>
</evidence>